<feature type="domain" description="General stress protein FMN-binding split barrel" evidence="1">
    <location>
        <begin position="109"/>
        <end position="221"/>
    </location>
</feature>
<gene>
    <name evidence="2" type="ORF">AYO21_04713</name>
</gene>
<dbReference type="InterPro" id="IPR052917">
    <property type="entry name" value="Stress-Dev_Protein"/>
</dbReference>
<dbReference type="InterPro" id="IPR012349">
    <property type="entry name" value="Split_barrel_FMN-bd"/>
</dbReference>
<keyword evidence="3" id="KW-1185">Reference proteome</keyword>
<organism evidence="2 3">
    <name type="scientific">Fonsecaea monophora</name>
    <dbReference type="NCBI Taxonomy" id="254056"/>
    <lineage>
        <taxon>Eukaryota</taxon>
        <taxon>Fungi</taxon>
        <taxon>Dikarya</taxon>
        <taxon>Ascomycota</taxon>
        <taxon>Pezizomycotina</taxon>
        <taxon>Eurotiomycetes</taxon>
        <taxon>Chaetothyriomycetidae</taxon>
        <taxon>Chaetothyriales</taxon>
        <taxon>Herpotrichiellaceae</taxon>
        <taxon>Fonsecaea</taxon>
    </lineage>
</organism>
<dbReference type="GeneID" id="34599882"/>
<evidence type="ECO:0000313" key="2">
    <source>
        <dbReference type="EMBL" id="OAG41100.1"/>
    </source>
</evidence>
<dbReference type="AlphaFoldDB" id="A0A177FBY8"/>
<evidence type="ECO:0000313" key="3">
    <source>
        <dbReference type="Proteomes" id="UP000077002"/>
    </source>
</evidence>
<comment type="caution">
    <text evidence="2">The sequence shown here is derived from an EMBL/GenBank/DDBJ whole genome shotgun (WGS) entry which is preliminary data.</text>
</comment>
<dbReference type="PANTHER" id="PTHR34818">
    <property type="entry name" value="PROTEIN BLI-3"/>
    <property type="match status" value="1"/>
</dbReference>
<dbReference type="PANTHER" id="PTHR34818:SF1">
    <property type="entry name" value="PROTEIN BLI-3"/>
    <property type="match status" value="1"/>
</dbReference>
<evidence type="ECO:0000259" key="1">
    <source>
        <dbReference type="Pfam" id="PF16242"/>
    </source>
</evidence>
<sequence length="242" mass="26394">MFRAKHRYTAKNKDEPGLEEKINALNDFVRSSKFGMMTTRIADSGLLVSRCMALAAQVCDISEILATSLPLDTLPMNPARADKRLDAEGKQKHITDHHGTMGQESGGVDLLFHTNTESGKTSDLSSDEHVNMSFLNSSGSWASISGTASIITDRATVKKYYTPTLKTWVGDLGDGQHDGSENDPRIGIIKIKALTATYALPKGTMLGRGVEMVKGAVTGEVANVNELREISEQELQQWRSSH</sequence>
<dbReference type="EMBL" id="LVKK01000027">
    <property type="protein sequence ID" value="OAG41100.1"/>
    <property type="molecule type" value="Genomic_DNA"/>
</dbReference>
<dbReference type="Gene3D" id="2.30.110.10">
    <property type="entry name" value="Electron Transport, Fmn-binding Protein, Chain A"/>
    <property type="match status" value="1"/>
</dbReference>
<accession>A0A177FBY8</accession>
<proteinExistence type="predicted"/>
<name>A0A177FBY8_9EURO</name>
<dbReference type="Proteomes" id="UP000077002">
    <property type="component" value="Unassembled WGS sequence"/>
</dbReference>
<protein>
    <recommendedName>
        <fullName evidence="1">General stress protein FMN-binding split barrel domain-containing protein</fullName>
    </recommendedName>
</protein>
<reference evidence="2 3" key="1">
    <citation type="submission" date="2016-03" db="EMBL/GenBank/DDBJ databases">
        <title>Draft genome sequence of the Fonsecaea monophora CBS 269.37.</title>
        <authorList>
            <person name="Bombassaro A."/>
            <person name="Vinicius W.A."/>
            <person name="De Hoog S."/>
            <person name="Sun J."/>
            <person name="Souza E.M."/>
            <person name="Raittz R.T."/>
            <person name="Costa F."/>
            <person name="Leao A.C."/>
            <person name="Tadra-Sfeir M.Z."/>
            <person name="Baura V."/>
            <person name="Balsanelli E."/>
            <person name="Pedrosa F.O."/>
            <person name="Moreno L.F."/>
            <person name="Steffens M.B."/>
            <person name="Xi L."/>
            <person name="Bocca A.L."/>
            <person name="Felipe M.S."/>
            <person name="Teixeira M."/>
            <person name="Telles Filho F.Q."/>
            <person name="Azevedo C.M."/>
            <person name="Gomes R."/>
            <person name="Vicente V.A."/>
        </authorList>
    </citation>
    <scope>NUCLEOTIDE SEQUENCE [LARGE SCALE GENOMIC DNA]</scope>
    <source>
        <strain evidence="2 3">CBS 269.37</strain>
    </source>
</reference>
<dbReference type="InterPro" id="IPR038725">
    <property type="entry name" value="YdaG_split_barrel_FMN-bd"/>
</dbReference>
<dbReference type="RefSeq" id="XP_022513052.1">
    <property type="nucleotide sequence ID" value="XM_022654685.1"/>
</dbReference>
<dbReference type="OrthoDB" id="434253at2759"/>
<dbReference type="Pfam" id="PF16242">
    <property type="entry name" value="Pyrid_ox_like"/>
    <property type="match status" value="1"/>
</dbReference>
<dbReference type="SUPFAM" id="SSF50475">
    <property type="entry name" value="FMN-binding split barrel"/>
    <property type="match status" value="1"/>
</dbReference>